<keyword evidence="2" id="KW-1185">Reference proteome</keyword>
<comment type="caution">
    <text evidence="1">The sequence shown here is derived from an EMBL/GenBank/DDBJ whole genome shotgun (WGS) entry which is preliminary data.</text>
</comment>
<gene>
    <name evidence="1" type="primary">Necator_chrIII.g10933</name>
    <name evidence="1" type="ORF">RB195_010168</name>
</gene>
<proteinExistence type="predicted"/>
<organism evidence="1 2">
    <name type="scientific">Necator americanus</name>
    <name type="common">Human hookworm</name>
    <dbReference type="NCBI Taxonomy" id="51031"/>
    <lineage>
        <taxon>Eukaryota</taxon>
        <taxon>Metazoa</taxon>
        <taxon>Ecdysozoa</taxon>
        <taxon>Nematoda</taxon>
        <taxon>Chromadorea</taxon>
        <taxon>Rhabditida</taxon>
        <taxon>Rhabditina</taxon>
        <taxon>Rhabditomorpha</taxon>
        <taxon>Strongyloidea</taxon>
        <taxon>Ancylostomatidae</taxon>
        <taxon>Bunostominae</taxon>
        <taxon>Necator</taxon>
    </lineage>
</organism>
<reference evidence="1 2" key="1">
    <citation type="submission" date="2023-08" db="EMBL/GenBank/DDBJ databases">
        <title>A Necator americanus chromosomal reference genome.</title>
        <authorList>
            <person name="Ilik V."/>
            <person name="Petrzelkova K.J."/>
            <person name="Pardy F."/>
            <person name="Fuh T."/>
            <person name="Niatou-Singa F.S."/>
            <person name="Gouil Q."/>
            <person name="Baker L."/>
            <person name="Ritchie M.E."/>
            <person name="Jex A.R."/>
            <person name="Gazzola D."/>
            <person name="Li H."/>
            <person name="Toshio Fujiwara R."/>
            <person name="Zhan B."/>
            <person name="Aroian R.V."/>
            <person name="Pafco B."/>
            <person name="Schwarz E.M."/>
        </authorList>
    </citation>
    <scope>NUCLEOTIDE SEQUENCE [LARGE SCALE GENOMIC DNA]</scope>
    <source>
        <strain evidence="1 2">Aroian</strain>
        <tissue evidence="1">Whole animal</tissue>
    </source>
</reference>
<name>A0ABR1CWS8_NECAM</name>
<evidence type="ECO:0000313" key="1">
    <source>
        <dbReference type="EMBL" id="KAK6742742.1"/>
    </source>
</evidence>
<sequence length="242" mass="26896">MLSCATNFERNISPVGGVAAVGLFLMECADVTPANSSKLAQTRIDFPILFCVEKKSAKMKRYDDESVDDIAEVQKEKRSRRTKEARLSLDRKRRVSRALFSQCRYSSCSTPIKSILPLVKWKLGPMSLSGYITTGIAKSGLAFVAANGGNVLLPLGCTPLQFLAYSLALLFLIASSGFGSAERIFLWQAAVSHTNMPASMLFHSGRPYRKCCGYVRKSIGLVMRDLYIYSASDKFKREMYMH</sequence>
<evidence type="ECO:0008006" key="3">
    <source>
        <dbReference type="Google" id="ProtNLM"/>
    </source>
</evidence>
<evidence type="ECO:0000313" key="2">
    <source>
        <dbReference type="Proteomes" id="UP001303046"/>
    </source>
</evidence>
<dbReference type="Proteomes" id="UP001303046">
    <property type="component" value="Unassembled WGS sequence"/>
</dbReference>
<accession>A0ABR1CWS8</accession>
<protein>
    <recommendedName>
        <fullName evidence="3">Amino acid permease/ SLC12A domain-containing protein</fullName>
    </recommendedName>
</protein>
<dbReference type="EMBL" id="JAVFWL010000003">
    <property type="protein sequence ID" value="KAK6742742.1"/>
    <property type="molecule type" value="Genomic_DNA"/>
</dbReference>